<dbReference type="Proteomes" id="UP001391051">
    <property type="component" value="Unassembled WGS sequence"/>
</dbReference>
<gene>
    <name evidence="1" type="ORF">PG986_015115</name>
</gene>
<dbReference type="GeneID" id="92084399"/>
<accession>A0ABR1PRP7</accession>
<evidence type="ECO:0000313" key="2">
    <source>
        <dbReference type="Proteomes" id="UP001391051"/>
    </source>
</evidence>
<dbReference type="RefSeq" id="XP_066692426.1">
    <property type="nucleotide sequence ID" value="XM_066851337.1"/>
</dbReference>
<organism evidence="1 2">
    <name type="scientific">Apiospora aurea</name>
    <dbReference type="NCBI Taxonomy" id="335848"/>
    <lineage>
        <taxon>Eukaryota</taxon>
        <taxon>Fungi</taxon>
        <taxon>Dikarya</taxon>
        <taxon>Ascomycota</taxon>
        <taxon>Pezizomycotina</taxon>
        <taxon>Sordariomycetes</taxon>
        <taxon>Xylariomycetidae</taxon>
        <taxon>Amphisphaeriales</taxon>
        <taxon>Apiosporaceae</taxon>
        <taxon>Apiospora</taxon>
    </lineage>
</organism>
<dbReference type="EMBL" id="JAQQWE010000011">
    <property type="protein sequence ID" value="KAK7936677.1"/>
    <property type="molecule type" value="Genomic_DNA"/>
</dbReference>
<reference evidence="1 2" key="1">
    <citation type="submission" date="2023-01" db="EMBL/GenBank/DDBJ databases">
        <title>Analysis of 21 Apiospora genomes using comparative genomics revels a genus with tremendous synthesis potential of carbohydrate active enzymes and secondary metabolites.</title>
        <authorList>
            <person name="Sorensen T."/>
        </authorList>
    </citation>
    <scope>NUCLEOTIDE SEQUENCE [LARGE SCALE GENOMIC DNA]</scope>
    <source>
        <strain evidence="1 2">CBS 24483</strain>
    </source>
</reference>
<comment type="caution">
    <text evidence="1">The sequence shown here is derived from an EMBL/GenBank/DDBJ whole genome shotgun (WGS) entry which is preliminary data.</text>
</comment>
<proteinExistence type="predicted"/>
<evidence type="ECO:0000313" key="1">
    <source>
        <dbReference type="EMBL" id="KAK7936677.1"/>
    </source>
</evidence>
<keyword evidence="2" id="KW-1185">Reference proteome</keyword>
<name>A0ABR1PRP7_9PEZI</name>
<protein>
    <submittedName>
        <fullName evidence="1">Uncharacterized protein</fullName>
    </submittedName>
</protein>
<sequence length="90" mass="9544">MPTTTAPRATLTPLRNCTFQASLAIHKSRASAPAGDKPPQVDSSLSLDRLVRGLLQVTAGSANEEHVAQWIAPSDAAYILLLASRADTDF</sequence>